<accession>A0ACC0VWA9</accession>
<evidence type="ECO:0000313" key="2">
    <source>
        <dbReference type="Proteomes" id="UP001163321"/>
    </source>
</evidence>
<organism evidence="1 2">
    <name type="scientific">Peronosclerospora sorghi</name>
    <dbReference type="NCBI Taxonomy" id="230839"/>
    <lineage>
        <taxon>Eukaryota</taxon>
        <taxon>Sar</taxon>
        <taxon>Stramenopiles</taxon>
        <taxon>Oomycota</taxon>
        <taxon>Peronosporomycetes</taxon>
        <taxon>Peronosporales</taxon>
        <taxon>Peronosporaceae</taxon>
        <taxon>Peronosclerospora</taxon>
    </lineage>
</organism>
<gene>
    <name evidence="1" type="ORF">PsorP6_010040</name>
</gene>
<comment type="caution">
    <text evidence="1">The sequence shown here is derived from an EMBL/GenBank/DDBJ whole genome shotgun (WGS) entry which is preliminary data.</text>
</comment>
<keyword evidence="2" id="KW-1185">Reference proteome</keyword>
<proteinExistence type="predicted"/>
<name>A0ACC0VWA9_9STRA</name>
<dbReference type="Proteomes" id="UP001163321">
    <property type="component" value="Chromosome 6"/>
</dbReference>
<evidence type="ECO:0000313" key="1">
    <source>
        <dbReference type="EMBL" id="KAI9910391.1"/>
    </source>
</evidence>
<sequence length="177" mass="20464">MSPGIFDHGHVVDQLRCSGMLATCELVKVGLPTRVAYEEICQIYKPVLPPSVTPMFNAYNDRTFTEAVLWSFRVEPDASRRGRTKVFFKTGKIALLDALVKVDMKKMVLAQRTFLRLLKNTRRRKAAIVKMQEMMRMFAICKQFIRARSAHRLKVHRKLLAQKHWKMVRGSVRASTI</sequence>
<reference evidence="1 2" key="1">
    <citation type="journal article" date="2022" name="bioRxiv">
        <title>The genome of the oomycete Peronosclerospora sorghi, a cosmopolitan pathogen of maize and sorghum, is inflated with dispersed pseudogenes.</title>
        <authorList>
            <person name="Fletcher K."/>
            <person name="Martin F."/>
            <person name="Isakeit T."/>
            <person name="Cavanaugh K."/>
            <person name="Magill C."/>
            <person name="Michelmore R."/>
        </authorList>
    </citation>
    <scope>NUCLEOTIDE SEQUENCE [LARGE SCALE GENOMIC DNA]</scope>
    <source>
        <strain evidence="1">P6</strain>
    </source>
</reference>
<dbReference type="EMBL" id="CM047585">
    <property type="protein sequence ID" value="KAI9910391.1"/>
    <property type="molecule type" value="Genomic_DNA"/>
</dbReference>
<protein>
    <submittedName>
        <fullName evidence="1">Uncharacterized protein</fullName>
    </submittedName>
</protein>